<dbReference type="OrthoDB" id="260491at2"/>
<keyword evidence="1" id="KW-0472">Membrane</keyword>
<reference evidence="2 3" key="1">
    <citation type="submission" date="2019-02" db="EMBL/GenBank/DDBJ databases">
        <title>Deep-cultivation of Planctomycetes and their phenomic and genomic characterization uncovers novel biology.</title>
        <authorList>
            <person name="Wiegand S."/>
            <person name="Jogler M."/>
            <person name="Boedeker C."/>
            <person name="Pinto D."/>
            <person name="Vollmers J."/>
            <person name="Rivas-Marin E."/>
            <person name="Kohn T."/>
            <person name="Peeters S.H."/>
            <person name="Heuer A."/>
            <person name="Rast P."/>
            <person name="Oberbeckmann S."/>
            <person name="Bunk B."/>
            <person name="Jeske O."/>
            <person name="Meyerdierks A."/>
            <person name="Storesund J.E."/>
            <person name="Kallscheuer N."/>
            <person name="Luecker S."/>
            <person name="Lage O.M."/>
            <person name="Pohl T."/>
            <person name="Merkel B.J."/>
            <person name="Hornburger P."/>
            <person name="Mueller R.-W."/>
            <person name="Bruemmer F."/>
            <person name="Labrenz M."/>
            <person name="Spormann A.M."/>
            <person name="Op Den Camp H."/>
            <person name="Overmann J."/>
            <person name="Amann R."/>
            <person name="Jetten M.S.M."/>
            <person name="Mascher T."/>
            <person name="Medema M.H."/>
            <person name="Devos D.P."/>
            <person name="Kaster A.-K."/>
            <person name="Ovreas L."/>
            <person name="Rohde M."/>
            <person name="Galperin M.Y."/>
            <person name="Jogler C."/>
        </authorList>
    </citation>
    <scope>NUCLEOTIDE SEQUENCE [LARGE SCALE GENOMIC DNA]</scope>
    <source>
        <strain evidence="2 3">Pla108</strain>
    </source>
</reference>
<evidence type="ECO:0000256" key="1">
    <source>
        <dbReference type="SAM" id="Phobius"/>
    </source>
</evidence>
<dbReference type="AlphaFoldDB" id="A0A5C6AN30"/>
<organism evidence="2 3">
    <name type="scientific">Botrimarina colliarenosi</name>
    <dbReference type="NCBI Taxonomy" id="2528001"/>
    <lineage>
        <taxon>Bacteria</taxon>
        <taxon>Pseudomonadati</taxon>
        <taxon>Planctomycetota</taxon>
        <taxon>Planctomycetia</taxon>
        <taxon>Pirellulales</taxon>
        <taxon>Lacipirellulaceae</taxon>
        <taxon>Botrimarina</taxon>
    </lineage>
</organism>
<evidence type="ECO:0008006" key="4">
    <source>
        <dbReference type="Google" id="ProtNLM"/>
    </source>
</evidence>
<proteinExistence type="predicted"/>
<evidence type="ECO:0000313" key="3">
    <source>
        <dbReference type="Proteomes" id="UP000317421"/>
    </source>
</evidence>
<accession>A0A5C6AN30</accession>
<feature type="transmembrane region" description="Helical" evidence="1">
    <location>
        <begin position="70"/>
        <end position="92"/>
    </location>
</feature>
<dbReference type="RefSeq" id="WP_146444307.1">
    <property type="nucleotide sequence ID" value="NZ_SJPR01000001.1"/>
</dbReference>
<keyword evidence="3" id="KW-1185">Reference proteome</keyword>
<evidence type="ECO:0000313" key="2">
    <source>
        <dbReference type="EMBL" id="TWU00659.1"/>
    </source>
</evidence>
<comment type="caution">
    <text evidence="2">The sequence shown here is derived from an EMBL/GenBank/DDBJ whole genome shotgun (WGS) entry which is preliminary data.</text>
</comment>
<dbReference type="EMBL" id="SJPR01000001">
    <property type="protein sequence ID" value="TWU00659.1"/>
    <property type="molecule type" value="Genomic_DNA"/>
</dbReference>
<gene>
    <name evidence="2" type="ORF">Pla108_16110</name>
</gene>
<name>A0A5C6AN30_9BACT</name>
<keyword evidence="1" id="KW-0812">Transmembrane</keyword>
<keyword evidence="1" id="KW-1133">Transmembrane helix</keyword>
<protein>
    <recommendedName>
        <fullName evidence="4">DUF502 domain-containing protein</fullName>
    </recommendedName>
</protein>
<sequence>MHRRVSQLLSFLRTTLVGGVVFLLPLAAVGWLLAQAVQIGWSVVSAVQSYLADHEGDPIGAYAELGPGAYALLLLASLVLLVGVAFVAGIVARRSLGQWFSERAERYLSMLFPRYAVFKDQLTGNLGTGSLQPVVARVAGWTRIAIEVERDPVAGVTVYLPSSPDPWTGTVAIVPPDAVTPIAGDFSEVMATFERLGRGTGRYVATAHNG</sequence>
<dbReference type="Proteomes" id="UP000317421">
    <property type="component" value="Unassembled WGS sequence"/>
</dbReference>